<organism evidence="1 2">
    <name type="scientific">Prunus dulcis</name>
    <name type="common">Almond</name>
    <name type="synonym">Amygdalus dulcis</name>
    <dbReference type="NCBI Taxonomy" id="3755"/>
    <lineage>
        <taxon>Eukaryota</taxon>
        <taxon>Viridiplantae</taxon>
        <taxon>Streptophyta</taxon>
        <taxon>Embryophyta</taxon>
        <taxon>Tracheophyta</taxon>
        <taxon>Spermatophyta</taxon>
        <taxon>Magnoliopsida</taxon>
        <taxon>eudicotyledons</taxon>
        <taxon>Gunneridae</taxon>
        <taxon>Pentapetalae</taxon>
        <taxon>rosids</taxon>
        <taxon>fabids</taxon>
        <taxon>Rosales</taxon>
        <taxon>Rosaceae</taxon>
        <taxon>Amygdaloideae</taxon>
        <taxon>Amygdaleae</taxon>
        <taxon>Prunus</taxon>
    </lineage>
</organism>
<evidence type="ECO:0000313" key="1">
    <source>
        <dbReference type="EMBL" id="KAI5328658.1"/>
    </source>
</evidence>
<dbReference type="EMBL" id="JAJFAZ020000005">
    <property type="protein sequence ID" value="KAI5328658.1"/>
    <property type="molecule type" value="Genomic_DNA"/>
</dbReference>
<proteinExistence type="predicted"/>
<gene>
    <name evidence="1" type="ORF">L3X38_028055</name>
</gene>
<evidence type="ECO:0000313" key="2">
    <source>
        <dbReference type="Proteomes" id="UP001054821"/>
    </source>
</evidence>
<keyword evidence="2" id="KW-1185">Reference proteome</keyword>
<accession>A0AAD4Z1Q3</accession>
<dbReference type="Proteomes" id="UP001054821">
    <property type="component" value="Chromosome 5"/>
</dbReference>
<sequence length="110" mass="12753">MNQIVPYVPPQPSDPLMEKISRLEQAINKLTRDKYDVVDLDNLSLYPKWQSRFTRPLLLQAFSPKLDSLLLSGSLPQGLKLQYLAYSKHGYLCYAELIEFRWHPLCGLCL</sequence>
<comment type="caution">
    <text evidence="1">The sequence shown here is derived from an EMBL/GenBank/DDBJ whole genome shotgun (WGS) entry which is preliminary data.</text>
</comment>
<reference evidence="1 2" key="1">
    <citation type="journal article" date="2022" name="G3 (Bethesda)">
        <title>Whole-genome sequence and methylome profiling of the almond [Prunus dulcis (Mill.) D.A. Webb] cultivar 'Nonpareil'.</title>
        <authorList>
            <person name="D'Amico-Willman K.M."/>
            <person name="Ouma W.Z."/>
            <person name="Meulia T."/>
            <person name="Sideli G.M."/>
            <person name="Gradziel T.M."/>
            <person name="Fresnedo-Ramirez J."/>
        </authorList>
    </citation>
    <scope>NUCLEOTIDE SEQUENCE [LARGE SCALE GENOMIC DNA]</scope>
    <source>
        <strain evidence="1">Clone GOH B32 T37-40</strain>
    </source>
</reference>
<protein>
    <submittedName>
        <fullName evidence="1">Uncharacterized protein</fullName>
    </submittedName>
</protein>
<dbReference type="AlphaFoldDB" id="A0AAD4Z1Q3"/>
<name>A0AAD4Z1Q3_PRUDU</name>